<accession>A0A0D0HRW1</accession>
<dbReference type="InterPro" id="IPR046748">
    <property type="entry name" value="HipA_2"/>
</dbReference>
<sequence>MKYERTFAQHKHNSHLVTFDDGKRYVVKCYDAKKPKALINEWLAYQIAKYMNLPIPHARLVSLPHTLLPIPDDTTVIKTKTQFASAYIEGKNAHETTIEHVENGWQLASVIVFDYWLYNRDRTRKNVIIEQREERQTLWIIDHADICGCSAWTVEQLKQLPQTIIDSKTHRMMASFTTVEQFEQAIAIIQTMPTLLIEEMMKHMPEDWDITEEERKQLVHTLVYRRDHLVPRLIRKFCKQLWPELV</sequence>
<name>A0A0D0HRW1_9BACL</name>
<dbReference type="RefSeq" id="WP_021094312.1">
    <property type="nucleotide sequence ID" value="NZ_ANOC01000012.1"/>
</dbReference>
<dbReference type="EMBL" id="JXTG01000013">
    <property type="protein sequence ID" value="KIP20633.1"/>
    <property type="molecule type" value="Genomic_DNA"/>
</dbReference>
<dbReference type="PATRIC" id="fig|265546.4.peg.2227"/>
<dbReference type="InterPro" id="IPR011009">
    <property type="entry name" value="Kinase-like_dom_sf"/>
</dbReference>
<organism evidence="2 3">
    <name type="scientific">Anoxybacillus ayderensis</name>
    <dbReference type="NCBI Taxonomy" id="265546"/>
    <lineage>
        <taxon>Bacteria</taxon>
        <taxon>Bacillati</taxon>
        <taxon>Bacillota</taxon>
        <taxon>Bacilli</taxon>
        <taxon>Bacillales</taxon>
        <taxon>Anoxybacillaceae</taxon>
        <taxon>Anoxybacillus</taxon>
    </lineage>
</organism>
<gene>
    <name evidence="2" type="ORF">JV16_02214</name>
</gene>
<reference evidence="2 3" key="1">
    <citation type="submission" date="2015-01" db="EMBL/GenBank/DDBJ databases">
        <title>Genome sequence of Anoxybacillus ayderensis strain AB04.</title>
        <authorList>
            <person name="Belduz A.O."/>
            <person name="Canakci S."/>
            <person name="Chan K.-G."/>
            <person name="Kahar U.M."/>
            <person name="Yaakob A.S."/>
            <person name="Chan C.S."/>
            <person name="Goh K.M."/>
        </authorList>
    </citation>
    <scope>NUCLEOTIDE SEQUENCE [LARGE SCALE GENOMIC DNA]</scope>
    <source>
        <strain evidence="2 3">AB04</strain>
    </source>
</reference>
<keyword evidence="3" id="KW-1185">Reference proteome</keyword>
<feature type="domain" description="HipA-like kinase" evidence="1">
    <location>
        <begin position="11"/>
        <end position="220"/>
    </location>
</feature>
<protein>
    <recommendedName>
        <fullName evidence="1">HipA-like kinase domain-containing protein</fullName>
    </recommendedName>
</protein>
<dbReference type="Pfam" id="PF20613">
    <property type="entry name" value="HipA_2"/>
    <property type="match status" value="1"/>
</dbReference>
<dbReference type="AlphaFoldDB" id="A0A0D0HRW1"/>
<evidence type="ECO:0000313" key="2">
    <source>
        <dbReference type="EMBL" id="KIP20633.1"/>
    </source>
</evidence>
<evidence type="ECO:0000313" key="3">
    <source>
        <dbReference type="Proteomes" id="UP000032047"/>
    </source>
</evidence>
<dbReference type="SUPFAM" id="SSF56112">
    <property type="entry name" value="Protein kinase-like (PK-like)"/>
    <property type="match status" value="1"/>
</dbReference>
<dbReference type="Proteomes" id="UP000032047">
    <property type="component" value="Unassembled WGS sequence"/>
</dbReference>
<comment type="caution">
    <text evidence="2">The sequence shown here is derived from an EMBL/GenBank/DDBJ whole genome shotgun (WGS) entry which is preliminary data.</text>
</comment>
<proteinExistence type="predicted"/>
<evidence type="ECO:0000259" key="1">
    <source>
        <dbReference type="Pfam" id="PF20613"/>
    </source>
</evidence>